<dbReference type="PROSITE" id="PS50893">
    <property type="entry name" value="ABC_TRANSPORTER_2"/>
    <property type="match status" value="1"/>
</dbReference>
<name>A0A345HI77_9ACTN</name>
<dbReference type="EMBL" id="CP031194">
    <property type="protein sequence ID" value="AXG76401.1"/>
    <property type="molecule type" value="Genomic_DNA"/>
</dbReference>
<dbReference type="SMART" id="SM00382">
    <property type="entry name" value="AAA"/>
    <property type="match status" value="1"/>
</dbReference>
<evidence type="ECO:0000313" key="10">
    <source>
        <dbReference type="EMBL" id="AXG76401.1"/>
    </source>
</evidence>
<evidence type="ECO:0000256" key="1">
    <source>
        <dbReference type="ARBA" id="ARBA00004202"/>
    </source>
</evidence>
<dbReference type="RefSeq" id="WP_114657606.1">
    <property type="nucleotide sequence ID" value="NZ_CP031194.1"/>
</dbReference>
<evidence type="ECO:0000256" key="4">
    <source>
        <dbReference type="ARBA" id="ARBA00022475"/>
    </source>
</evidence>
<dbReference type="SUPFAM" id="SSF52540">
    <property type="entry name" value="P-loop containing nucleoside triphosphate hydrolases"/>
    <property type="match status" value="1"/>
</dbReference>
<organism evidence="10 11">
    <name type="scientific">Streptomyces paludis</name>
    <dbReference type="NCBI Taxonomy" id="2282738"/>
    <lineage>
        <taxon>Bacteria</taxon>
        <taxon>Bacillati</taxon>
        <taxon>Actinomycetota</taxon>
        <taxon>Actinomycetes</taxon>
        <taxon>Kitasatosporales</taxon>
        <taxon>Streptomycetaceae</taxon>
        <taxon>Streptomyces</taxon>
    </lineage>
</organism>
<dbReference type="KEGG" id="spad:DVK44_00440"/>
<protein>
    <submittedName>
        <fullName evidence="10">Amino acid ABC transporter ATP-binding protein</fullName>
    </submittedName>
</protein>
<keyword evidence="6 10" id="KW-0067">ATP-binding</keyword>
<dbReference type="InterPro" id="IPR027417">
    <property type="entry name" value="P-loop_NTPase"/>
</dbReference>
<dbReference type="InterPro" id="IPR050086">
    <property type="entry name" value="MetN_ABC_transporter-like"/>
</dbReference>
<keyword evidence="4" id="KW-1003">Cell membrane</keyword>
<dbReference type="PANTHER" id="PTHR43166:SF9">
    <property type="entry name" value="GLUTAMATE_ASPARTATE IMPORT ATP-BINDING PROTEIN GLTL"/>
    <property type="match status" value="1"/>
</dbReference>
<evidence type="ECO:0000259" key="9">
    <source>
        <dbReference type="PROSITE" id="PS50893"/>
    </source>
</evidence>
<dbReference type="Pfam" id="PF00005">
    <property type="entry name" value="ABC_tran"/>
    <property type="match status" value="1"/>
</dbReference>
<dbReference type="Proteomes" id="UP000253868">
    <property type="component" value="Chromosome"/>
</dbReference>
<feature type="domain" description="ABC transporter" evidence="9">
    <location>
        <begin position="6"/>
        <end position="250"/>
    </location>
</feature>
<dbReference type="GO" id="GO:0015424">
    <property type="term" value="F:ABC-type amino acid transporter activity"/>
    <property type="evidence" value="ECO:0007669"/>
    <property type="project" value="InterPro"/>
</dbReference>
<keyword evidence="11" id="KW-1185">Reference proteome</keyword>
<keyword evidence="5" id="KW-0547">Nucleotide-binding</keyword>
<dbReference type="OrthoDB" id="5101484at2"/>
<dbReference type="Gene3D" id="3.40.50.300">
    <property type="entry name" value="P-loop containing nucleotide triphosphate hydrolases"/>
    <property type="match status" value="1"/>
</dbReference>
<dbReference type="GO" id="GO:0005524">
    <property type="term" value="F:ATP binding"/>
    <property type="evidence" value="ECO:0007669"/>
    <property type="project" value="UniProtKB-KW"/>
</dbReference>
<sequence length="255" mass="28057">MGNRLLEVTGLRKSFGATEVLKGVDLHVDEGETVAVLGRSGSGKSTLLRCVNCLELPTGGSITLDGELIGFERHRGGARRLTERRIAVQRRRMGMVFQNFHLFPNWTVLRNVTEAPRRNRGLSRPDAERLGMELLDRVGLADRAASYPRQLSGGQQQRVSIARALAMEPRLLLFDEPTSALDPANVEEVTSVMRDLAGAGATMIVVTHEMEFARRAASRVVVMDDGLVVEDGPTGSVFGNTRSAFMRRFLQQPDT</sequence>
<dbReference type="GO" id="GO:0005886">
    <property type="term" value="C:plasma membrane"/>
    <property type="evidence" value="ECO:0007669"/>
    <property type="project" value="UniProtKB-SubCell"/>
</dbReference>
<dbReference type="InterPro" id="IPR003439">
    <property type="entry name" value="ABC_transporter-like_ATP-bd"/>
</dbReference>
<evidence type="ECO:0000256" key="3">
    <source>
        <dbReference type="ARBA" id="ARBA00022448"/>
    </source>
</evidence>
<dbReference type="GO" id="GO:0016887">
    <property type="term" value="F:ATP hydrolysis activity"/>
    <property type="evidence" value="ECO:0007669"/>
    <property type="project" value="InterPro"/>
</dbReference>
<comment type="similarity">
    <text evidence="2">Belongs to the ABC transporter superfamily.</text>
</comment>
<dbReference type="InterPro" id="IPR017871">
    <property type="entry name" value="ABC_transporter-like_CS"/>
</dbReference>
<gene>
    <name evidence="10" type="ORF">DVK44_00440</name>
</gene>
<dbReference type="PANTHER" id="PTHR43166">
    <property type="entry name" value="AMINO ACID IMPORT ATP-BINDING PROTEIN"/>
    <property type="match status" value="1"/>
</dbReference>
<keyword evidence="8" id="KW-0472">Membrane</keyword>
<dbReference type="CDD" id="cd03262">
    <property type="entry name" value="ABC_HisP_GlnQ"/>
    <property type="match status" value="1"/>
</dbReference>
<reference evidence="11" key="1">
    <citation type="submission" date="2018-07" db="EMBL/GenBank/DDBJ databases">
        <authorList>
            <person name="Zhao J."/>
        </authorList>
    </citation>
    <scope>NUCLEOTIDE SEQUENCE [LARGE SCALE GENOMIC DNA]</scope>
    <source>
        <strain evidence="11">GSSD-12</strain>
    </source>
</reference>
<keyword evidence="3" id="KW-0813">Transport</keyword>
<dbReference type="PROSITE" id="PS00211">
    <property type="entry name" value="ABC_TRANSPORTER_1"/>
    <property type="match status" value="1"/>
</dbReference>
<evidence type="ECO:0000256" key="8">
    <source>
        <dbReference type="ARBA" id="ARBA00023136"/>
    </source>
</evidence>
<proteinExistence type="inferred from homology"/>
<evidence type="ECO:0000256" key="5">
    <source>
        <dbReference type="ARBA" id="ARBA00022741"/>
    </source>
</evidence>
<evidence type="ECO:0000313" key="11">
    <source>
        <dbReference type="Proteomes" id="UP000253868"/>
    </source>
</evidence>
<evidence type="ECO:0000256" key="6">
    <source>
        <dbReference type="ARBA" id="ARBA00022840"/>
    </source>
</evidence>
<evidence type="ECO:0000256" key="2">
    <source>
        <dbReference type="ARBA" id="ARBA00005417"/>
    </source>
</evidence>
<dbReference type="InterPro" id="IPR003593">
    <property type="entry name" value="AAA+_ATPase"/>
</dbReference>
<accession>A0A345HI77</accession>
<dbReference type="AlphaFoldDB" id="A0A345HI77"/>
<comment type="subcellular location">
    <subcellularLocation>
        <location evidence="1">Cell membrane</location>
        <topology evidence="1">Peripheral membrane protein</topology>
    </subcellularLocation>
</comment>
<evidence type="ECO:0000256" key="7">
    <source>
        <dbReference type="ARBA" id="ARBA00022970"/>
    </source>
</evidence>
<dbReference type="InterPro" id="IPR030679">
    <property type="entry name" value="ABC_ATPase_HisP-typ"/>
</dbReference>
<dbReference type="PIRSF" id="PIRSF039085">
    <property type="entry name" value="ABC_ATPase_HisP"/>
    <property type="match status" value="1"/>
</dbReference>
<keyword evidence="7" id="KW-0029">Amino-acid transport</keyword>